<protein>
    <recommendedName>
        <fullName evidence="3">Transposase</fullName>
    </recommendedName>
</protein>
<dbReference type="InterPro" id="IPR051354">
    <property type="entry name" value="Transposase_27_IS1"/>
</dbReference>
<accession>A0ABV7DHU4</accession>
<dbReference type="Proteomes" id="UP001595377">
    <property type="component" value="Unassembled WGS sequence"/>
</dbReference>
<dbReference type="EMBL" id="JBHRSP010000019">
    <property type="protein sequence ID" value="MFC3074028.1"/>
    <property type="molecule type" value="Genomic_DNA"/>
</dbReference>
<dbReference type="RefSeq" id="WP_257312888.1">
    <property type="nucleotide sequence ID" value="NZ_JANFDG010000003.1"/>
</dbReference>
<dbReference type="SUPFAM" id="SSF46689">
    <property type="entry name" value="Homeodomain-like"/>
    <property type="match status" value="1"/>
</dbReference>
<sequence>MEGLEMICRHCGSATTIRNGKSGSVQRFHCRSCQRYFRACPPKFSRDVKAMAVDMHLNNVGIRKIARFVGAAPATVIAWIRKAHEAMMASKSTAAHTDTVADIIEMDEIYTFVQKNGSAPLSGRPIPAVGAASSPTISPIPA</sequence>
<gene>
    <name evidence="1" type="ORF">ACFOHH_13025</name>
</gene>
<evidence type="ECO:0008006" key="3">
    <source>
        <dbReference type="Google" id="ProtNLM"/>
    </source>
</evidence>
<name>A0ABV7DHU4_9HYPH</name>
<dbReference type="InterPro" id="IPR009057">
    <property type="entry name" value="Homeodomain-like_sf"/>
</dbReference>
<comment type="caution">
    <text evidence="1">The sequence shown here is derived from an EMBL/GenBank/DDBJ whole genome shotgun (WGS) entry which is preliminary data.</text>
</comment>
<dbReference type="PANTHER" id="PTHR33293">
    <property type="entry name" value="INSERTION ELEMENT IS1 1 PROTEIN INSB-RELATED"/>
    <property type="match status" value="1"/>
</dbReference>
<proteinExistence type="predicted"/>
<reference evidence="2" key="1">
    <citation type="journal article" date="2019" name="Int. J. Syst. Evol. Microbiol.">
        <title>The Global Catalogue of Microorganisms (GCM) 10K type strain sequencing project: providing services to taxonomists for standard genome sequencing and annotation.</title>
        <authorList>
            <consortium name="The Broad Institute Genomics Platform"/>
            <consortium name="The Broad Institute Genome Sequencing Center for Infectious Disease"/>
            <person name="Wu L."/>
            <person name="Ma J."/>
        </authorList>
    </citation>
    <scope>NUCLEOTIDE SEQUENCE [LARGE SCALE GENOMIC DNA]</scope>
    <source>
        <strain evidence="2">KCTC 52677</strain>
    </source>
</reference>
<dbReference type="PANTHER" id="PTHR33293:SF1">
    <property type="entry name" value="INSERTION ELEMENT IS1 1 PROTEIN INSB-RELATED"/>
    <property type="match status" value="1"/>
</dbReference>
<organism evidence="1 2">
    <name type="scientific">Shinella pollutisoli</name>
    <dbReference type="NCBI Taxonomy" id="2250594"/>
    <lineage>
        <taxon>Bacteria</taxon>
        <taxon>Pseudomonadati</taxon>
        <taxon>Pseudomonadota</taxon>
        <taxon>Alphaproteobacteria</taxon>
        <taxon>Hyphomicrobiales</taxon>
        <taxon>Rhizobiaceae</taxon>
        <taxon>Shinella</taxon>
    </lineage>
</organism>
<evidence type="ECO:0000313" key="1">
    <source>
        <dbReference type="EMBL" id="MFC3074028.1"/>
    </source>
</evidence>
<evidence type="ECO:0000313" key="2">
    <source>
        <dbReference type="Proteomes" id="UP001595377"/>
    </source>
</evidence>
<keyword evidence="2" id="KW-1185">Reference proteome</keyword>